<keyword evidence="4" id="KW-0479">Metal-binding</keyword>
<organism evidence="13 14">
    <name type="scientific">Virgibacillus halodenitrificans</name>
    <name type="common">Bacillus halodenitrificans</name>
    <dbReference type="NCBI Taxonomy" id="1482"/>
    <lineage>
        <taxon>Bacteria</taxon>
        <taxon>Bacillati</taxon>
        <taxon>Bacillota</taxon>
        <taxon>Bacilli</taxon>
        <taxon>Bacillales</taxon>
        <taxon>Bacillaceae</taxon>
        <taxon>Virgibacillus</taxon>
    </lineage>
</organism>
<evidence type="ECO:0000256" key="7">
    <source>
        <dbReference type="ARBA" id="ARBA00022842"/>
    </source>
</evidence>
<evidence type="ECO:0000256" key="2">
    <source>
        <dbReference type="ARBA" id="ARBA00013025"/>
    </source>
</evidence>
<dbReference type="NCBIfam" id="TIGR01499">
    <property type="entry name" value="folC"/>
    <property type="match status" value="1"/>
</dbReference>
<keyword evidence="3 10" id="KW-0436">Ligase</keyword>
<dbReference type="SUPFAM" id="SSF53623">
    <property type="entry name" value="MurD-like peptide ligases, catalytic domain"/>
    <property type="match status" value="1"/>
</dbReference>
<evidence type="ECO:0000259" key="11">
    <source>
        <dbReference type="Pfam" id="PF02875"/>
    </source>
</evidence>
<dbReference type="Proteomes" id="UP000182945">
    <property type="component" value="Chromosome"/>
</dbReference>
<evidence type="ECO:0000256" key="3">
    <source>
        <dbReference type="ARBA" id="ARBA00022598"/>
    </source>
</evidence>
<dbReference type="Pfam" id="PF02875">
    <property type="entry name" value="Mur_ligase_C"/>
    <property type="match status" value="1"/>
</dbReference>
<dbReference type="EMBL" id="CP017962">
    <property type="protein sequence ID" value="APC48126.1"/>
    <property type="molecule type" value="Genomic_DNA"/>
</dbReference>
<comment type="similarity">
    <text evidence="1 10">Belongs to the folylpolyglutamate synthase family.</text>
</comment>
<dbReference type="RefSeq" id="WP_071648838.1">
    <property type="nucleotide sequence ID" value="NZ_CP017962.1"/>
</dbReference>
<dbReference type="GO" id="GO:0005524">
    <property type="term" value="F:ATP binding"/>
    <property type="evidence" value="ECO:0007669"/>
    <property type="project" value="UniProtKB-KW"/>
</dbReference>
<dbReference type="Gene3D" id="3.90.190.20">
    <property type="entry name" value="Mur ligase, C-terminal domain"/>
    <property type="match status" value="1"/>
</dbReference>
<evidence type="ECO:0000256" key="1">
    <source>
        <dbReference type="ARBA" id="ARBA00008276"/>
    </source>
</evidence>
<dbReference type="GO" id="GO:0046872">
    <property type="term" value="F:metal ion binding"/>
    <property type="evidence" value="ECO:0007669"/>
    <property type="project" value="UniProtKB-KW"/>
</dbReference>
<evidence type="ECO:0000313" key="13">
    <source>
        <dbReference type="EMBL" id="APC48126.1"/>
    </source>
</evidence>
<dbReference type="InterPro" id="IPR004101">
    <property type="entry name" value="Mur_ligase_C"/>
</dbReference>
<evidence type="ECO:0000256" key="10">
    <source>
        <dbReference type="PIRNR" id="PIRNR001563"/>
    </source>
</evidence>
<dbReference type="SUPFAM" id="SSF53244">
    <property type="entry name" value="MurD-like peptide ligases, peptide-binding domain"/>
    <property type="match status" value="1"/>
</dbReference>
<evidence type="ECO:0000313" key="14">
    <source>
        <dbReference type="Proteomes" id="UP000182945"/>
    </source>
</evidence>
<sequence length="426" mass="48549">MFQRIEQVEAFFSSRASLGIKPGLFRMKKLLKEVGDPQDKIKAIHVAGTNGKGSTIQFIQRALVANGYNVGIFTSPSMYGLPGHILDGDAPIKEQVFLSLFNRLYPAIEVLDSEEEMPTEFEILTVISFMYFHENKEIAIIETGMGGREDTTNCFQPILSIITNIAKDHTQFLGNTIKEIAYHKAGIIKKNVPAIIGQVPTEAETIILQEAKNVQTAVYKLGKDFSYSNIVIDDNYQHFSWIRLGKQYNLTIQMRGKHQVKNASLAFMSLYLLKQMNFTIDMDKTVEAFNISKLPGRFEVVNSHPLVIVDGAHNVAGIETFLDTVEAYYPNNTKHLIFAAFKDKNFSAMLERLKTTFSSIILTSFEHPRAAKADKLYEMTNHKHKFMTEDWQEAIKKIQHSEHIYFITGSLHFISRVREFFRNKES</sequence>
<dbReference type="GeneID" id="71514337"/>
<name>A0AAC9IY12_VIRHA</name>
<reference evidence="13 14" key="1">
    <citation type="submission" date="2016-11" db="EMBL/GenBank/DDBJ databases">
        <title>Complete genome sequencing of Virgibacillus halodenitrificans PDB-F2.</title>
        <authorList>
            <person name="Sun Z."/>
            <person name="Zhou Y."/>
            <person name="Li H."/>
        </authorList>
    </citation>
    <scope>NUCLEOTIDE SEQUENCE [LARGE SCALE GENOMIC DNA]</scope>
    <source>
        <strain evidence="13 14">PDB-F2</strain>
    </source>
</reference>
<accession>A0AAC9IY12</accession>
<evidence type="ECO:0000256" key="9">
    <source>
        <dbReference type="ARBA" id="ARBA00047493"/>
    </source>
</evidence>
<evidence type="ECO:0000259" key="12">
    <source>
        <dbReference type="Pfam" id="PF08245"/>
    </source>
</evidence>
<keyword evidence="5 10" id="KW-0547">Nucleotide-binding</keyword>
<keyword evidence="6 10" id="KW-0067">ATP-binding</keyword>
<dbReference type="PANTHER" id="PTHR11136:SF0">
    <property type="entry name" value="DIHYDROFOLATE SYNTHETASE-RELATED"/>
    <property type="match status" value="1"/>
</dbReference>
<dbReference type="GO" id="GO:0008841">
    <property type="term" value="F:dihydrofolate synthase activity"/>
    <property type="evidence" value="ECO:0007669"/>
    <property type="project" value="TreeGrafter"/>
</dbReference>
<dbReference type="PANTHER" id="PTHR11136">
    <property type="entry name" value="FOLYLPOLYGLUTAMATE SYNTHASE-RELATED"/>
    <property type="match status" value="1"/>
</dbReference>
<protein>
    <recommendedName>
        <fullName evidence="2">tetrahydrofolate synthase</fullName>
        <ecNumber evidence="2">6.3.2.17</ecNumber>
    </recommendedName>
    <alternativeName>
        <fullName evidence="8">Tetrahydrofolylpolyglutamate synthase</fullName>
    </alternativeName>
</protein>
<proteinExistence type="inferred from homology"/>
<comment type="catalytic activity">
    <reaction evidence="9">
        <text>(6S)-5,6,7,8-tetrahydrofolyl-(gamma-L-Glu)(n) + L-glutamate + ATP = (6S)-5,6,7,8-tetrahydrofolyl-(gamma-L-Glu)(n+1) + ADP + phosphate + H(+)</text>
        <dbReference type="Rhea" id="RHEA:10580"/>
        <dbReference type="Rhea" id="RHEA-COMP:14738"/>
        <dbReference type="Rhea" id="RHEA-COMP:14740"/>
        <dbReference type="ChEBI" id="CHEBI:15378"/>
        <dbReference type="ChEBI" id="CHEBI:29985"/>
        <dbReference type="ChEBI" id="CHEBI:30616"/>
        <dbReference type="ChEBI" id="CHEBI:43474"/>
        <dbReference type="ChEBI" id="CHEBI:141005"/>
        <dbReference type="ChEBI" id="CHEBI:456216"/>
        <dbReference type="EC" id="6.3.2.17"/>
    </reaction>
</comment>
<keyword evidence="7" id="KW-0460">Magnesium</keyword>
<evidence type="ECO:0000256" key="6">
    <source>
        <dbReference type="ARBA" id="ARBA00022840"/>
    </source>
</evidence>
<feature type="domain" description="Mur ligase central" evidence="12">
    <location>
        <begin position="46"/>
        <end position="268"/>
    </location>
</feature>
<dbReference type="Pfam" id="PF08245">
    <property type="entry name" value="Mur_ligase_M"/>
    <property type="match status" value="1"/>
</dbReference>
<evidence type="ECO:0000256" key="8">
    <source>
        <dbReference type="ARBA" id="ARBA00030592"/>
    </source>
</evidence>
<dbReference type="InterPro" id="IPR001645">
    <property type="entry name" value="Folylpolyglutamate_synth"/>
</dbReference>
<dbReference type="GO" id="GO:0005737">
    <property type="term" value="C:cytoplasm"/>
    <property type="evidence" value="ECO:0007669"/>
    <property type="project" value="TreeGrafter"/>
</dbReference>
<dbReference type="GO" id="GO:0004326">
    <property type="term" value="F:tetrahydrofolylpolyglutamate synthase activity"/>
    <property type="evidence" value="ECO:0007669"/>
    <property type="project" value="UniProtKB-EC"/>
</dbReference>
<gene>
    <name evidence="13" type="ORF">BME96_08030</name>
</gene>
<dbReference type="Gene3D" id="3.40.1190.10">
    <property type="entry name" value="Mur-like, catalytic domain"/>
    <property type="match status" value="1"/>
</dbReference>
<evidence type="ECO:0000256" key="5">
    <source>
        <dbReference type="ARBA" id="ARBA00022741"/>
    </source>
</evidence>
<evidence type="ECO:0000256" key="4">
    <source>
        <dbReference type="ARBA" id="ARBA00022723"/>
    </source>
</evidence>
<dbReference type="InterPro" id="IPR013221">
    <property type="entry name" value="Mur_ligase_cen"/>
</dbReference>
<dbReference type="KEGG" id="vhl:BME96_08030"/>
<dbReference type="InterPro" id="IPR036565">
    <property type="entry name" value="Mur-like_cat_sf"/>
</dbReference>
<dbReference type="PIRSF" id="PIRSF001563">
    <property type="entry name" value="Folylpolyglu_synth"/>
    <property type="match status" value="1"/>
</dbReference>
<dbReference type="InterPro" id="IPR036615">
    <property type="entry name" value="Mur_ligase_C_dom_sf"/>
</dbReference>
<dbReference type="EC" id="6.3.2.17" evidence="2"/>
<feature type="domain" description="Mur ligase C-terminal" evidence="11">
    <location>
        <begin position="296"/>
        <end position="401"/>
    </location>
</feature>
<dbReference type="AlphaFoldDB" id="A0AAC9IY12"/>